<evidence type="ECO:0000313" key="3">
    <source>
        <dbReference type="Proteomes" id="UP000178659"/>
    </source>
</evidence>
<sequence length="131" mass="15019">MKSVIIDTNGFLRLFLDDIPKQADEIEKLLKKAEKGKVRILVPQIILFEINYILEKYYLLQKQEIIEKLEAVIATPHVTLESREVFSEAIGIYGVNNISFVDSFLLARTKLENVKLFTFDKKLSSLASSKV</sequence>
<dbReference type="PANTHER" id="PTHR39664:SF2">
    <property type="entry name" value="NUCLEIC ACID-BINDING PROTEIN, CONTAINING PIN DOMAIN-RELATED"/>
    <property type="match status" value="1"/>
</dbReference>
<feature type="domain" description="PIN" evidence="1">
    <location>
        <begin position="2"/>
        <end position="125"/>
    </location>
</feature>
<dbReference type="EMBL" id="MHCC01000025">
    <property type="protein sequence ID" value="OGY12715.1"/>
    <property type="molecule type" value="Genomic_DNA"/>
</dbReference>
<dbReference type="InterPro" id="IPR002716">
    <property type="entry name" value="PIN_dom"/>
</dbReference>
<dbReference type="SMART" id="SM00670">
    <property type="entry name" value="PINc"/>
    <property type="match status" value="1"/>
</dbReference>
<evidence type="ECO:0000259" key="1">
    <source>
        <dbReference type="SMART" id="SM00670"/>
    </source>
</evidence>
<proteinExistence type="predicted"/>
<dbReference type="Gene3D" id="3.40.50.1010">
    <property type="entry name" value="5'-nuclease"/>
    <property type="match status" value="1"/>
</dbReference>
<accession>A0A1G1VBB1</accession>
<dbReference type="SUPFAM" id="SSF88723">
    <property type="entry name" value="PIN domain-like"/>
    <property type="match status" value="1"/>
</dbReference>
<reference evidence="2 3" key="1">
    <citation type="journal article" date="2016" name="Nat. Commun.">
        <title>Thousands of microbial genomes shed light on interconnected biogeochemical processes in an aquifer system.</title>
        <authorList>
            <person name="Anantharaman K."/>
            <person name="Brown C.T."/>
            <person name="Hug L.A."/>
            <person name="Sharon I."/>
            <person name="Castelle C.J."/>
            <person name="Probst A.J."/>
            <person name="Thomas B.C."/>
            <person name="Singh A."/>
            <person name="Wilkins M.J."/>
            <person name="Karaoz U."/>
            <person name="Brodie E.L."/>
            <person name="Williams K.H."/>
            <person name="Hubbard S.S."/>
            <person name="Banfield J.F."/>
        </authorList>
    </citation>
    <scope>NUCLEOTIDE SEQUENCE [LARGE SCALE GENOMIC DNA]</scope>
</reference>
<dbReference type="Pfam" id="PF01850">
    <property type="entry name" value="PIN"/>
    <property type="match status" value="1"/>
</dbReference>
<dbReference type="InterPro" id="IPR029060">
    <property type="entry name" value="PIN-like_dom_sf"/>
</dbReference>
<evidence type="ECO:0000313" key="2">
    <source>
        <dbReference type="EMBL" id="OGY12715.1"/>
    </source>
</evidence>
<dbReference type="Proteomes" id="UP000178659">
    <property type="component" value="Unassembled WGS sequence"/>
</dbReference>
<organism evidence="2 3">
    <name type="scientific">Candidatus Blackburnbacteria bacterium RIFCSPLOWO2_01_FULL_40_20</name>
    <dbReference type="NCBI Taxonomy" id="1797519"/>
    <lineage>
        <taxon>Bacteria</taxon>
        <taxon>Candidatus Blackburniibacteriota</taxon>
    </lineage>
</organism>
<dbReference type="PANTHER" id="PTHR39664">
    <property type="match status" value="1"/>
</dbReference>
<protein>
    <recommendedName>
        <fullName evidence="1">PIN domain-containing protein</fullName>
    </recommendedName>
</protein>
<comment type="caution">
    <text evidence="2">The sequence shown here is derived from an EMBL/GenBank/DDBJ whole genome shotgun (WGS) entry which is preliminary data.</text>
</comment>
<name>A0A1G1VBB1_9BACT</name>
<dbReference type="AlphaFoldDB" id="A0A1G1VBB1"/>
<gene>
    <name evidence="2" type="ORF">A3A77_00295</name>
</gene>